<gene>
    <name evidence="1" type="ORF">MONAX_5E000751</name>
</gene>
<keyword evidence="2" id="KW-1185">Reference proteome</keyword>
<evidence type="ECO:0000313" key="1">
    <source>
        <dbReference type="EMBL" id="VTJ76134.1"/>
    </source>
</evidence>
<organism evidence="1 2">
    <name type="scientific">Marmota monax</name>
    <name type="common">Woodchuck</name>
    <dbReference type="NCBI Taxonomy" id="9995"/>
    <lineage>
        <taxon>Eukaryota</taxon>
        <taxon>Metazoa</taxon>
        <taxon>Chordata</taxon>
        <taxon>Craniata</taxon>
        <taxon>Vertebrata</taxon>
        <taxon>Euteleostomi</taxon>
        <taxon>Mammalia</taxon>
        <taxon>Eutheria</taxon>
        <taxon>Euarchontoglires</taxon>
        <taxon>Glires</taxon>
        <taxon>Rodentia</taxon>
        <taxon>Sciuromorpha</taxon>
        <taxon>Sciuridae</taxon>
        <taxon>Xerinae</taxon>
        <taxon>Marmotini</taxon>
        <taxon>Marmota</taxon>
    </lineage>
</organism>
<reference evidence="1" key="1">
    <citation type="submission" date="2019-04" db="EMBL/GenBank/DDBJ databases">
        <authorList>
            <person name="Alioto T."/>
            <person name="Alioto T."/>
        </authorList>
    </citation>
    <scope>NUCLEOTIDE SEQUENCE [LARGE SCALE GENOMIC DNA]</scope>
</reference>
<accession>A0A5E4C2M1</accession>
<protein>
    <submittedName>
        <fullName evidence="1">Uncharacterized protein</fullName>
    </submittedName>
</protein>
<feature type="non-terminal residue" evidence="1">
    <location>
        <position position="53"/>
    </location>
</feature>
<comment type="caution">
    <text evidence="1">The sequence shown here is derived from an EMBL/GenBank/DDBJ whole genome shotgun (WGS) entry which is preliminary data.</text>
</comment>
<dbReference type="EMBL" id="CABDUW010000864">
    <property type="protein sequence ID" value="VTJ76134.1"/>
    <property type="molecule type" value="Genomic_DNA"/>
</dbReference>
<proteinExistence type="predicted"/>
<dbReference type="AlphaFoldDB" id="A0A5E4C2M1"/>
<name>A0A5E4C2M1_MARMO</name>
<evidence type="ECO:0000313" key="2">
    <source>
        <dbReference type="Proteomes" id="UP000335636"/>
    </source>
</evidence>
<dbReference type="Proteomes" id="UP000335636">
    <property type="component" value="Unassembled WGS sequence"/>
</dbReference>
<sequence length="53" mass="6167">MRFKNRFQRFMNHRAPANGRYKPTCYEHAANCYTHAVRPELDPGVGGLNDPNF</sequence>